<protein>
    <submittedName>
        <fullName evidence="1">Uncharacterized protein</fullName>
    </submittedName>
</protein>
<proteinExistence type="predicted"/>
<accession>A0A438G206</accession>
<dbReference type="PROSITE" id="PS51257">
    <property type="entry name" value="PROKAR_LIPOPROTEIN"/>
    <property type="match status" value="1"/>
</dbReference>
<dbReference type="Proteomes" id="UP000288805">
    <property type="component" value="Unassembled WGS sequence"/>
</dbReference>
<evidence type="ECO:0000313" key="2">
    <source>
        <dbReference type="Proteomes" id="UP000288805"/>
    </source>
</evidence>
<dbReference type="AlphaFoldDB" id="A0A438G206"/>
<dbReference type="EMBL" id="QGNW01000683">
    <property type="protein sequence ID" value="RVW66185.1"/>
    <property type="molecule type" value="Genomic_DNA"/>
</dbReference>
<comment type="caution">
    <text evidence="1">The sequence shown here is derived from an EMBL/GenBank/DDBJ whole genome shotgun (WGS) entry which is preliminary data.</text>
</comment>
<gene>
    <name evidence="1" type="ORF">CK203_047424</name>
</gene>
<evidence type="ECO:0000313" key="1">
    <source>
        <dbReference type="EMBL" id="RVW66185.1"/>
    </source>
</evidence>
<reference evidence="1 2" key="1">
    <citation type="journal article" date="2018" name="PLoS Genet.">
        <title>Population sequencing reveals clonal diversity and ancestral inbreeding in the grapevine cultivar Chardonnay.</title>
        <authorList>
            <person name="Roach M.J."/>
            <person name="Johnson D.L."/>
            <person name="Bohlmann J."/>
            <person name="van Vuuren H.J."/>
            <person name="Jones S.J."/>
            <person name="Pretorius I.S."/>
            <person name="Schmidt S.A."/>
            <person name="Borneman A.R."/>
        </authorList>
    </citation>
    <scope>NUCLEOTIDE SEQUENCE [LARGE SCALE GENOMIC DNA]</scope>
    <source>
        <strain evidence="2">cv. Chardonnay</strain>
        <tissue evidence="1">Leaf</tissue>
    </source>
</reference>
<name>A0A438G206_VITVI</name>
<sequence length="76" mass="8720">MADHRTAVDQYILQNPMQAWWYACPKRNAGDAASSPMIKIKVSHGSYHHYITIPAQSTFVELGYCPPVTFPLMYRF</sequence>
<organism evidence="1 2">
    <name type="scientific">Vitis vinifera</name>
    <name type="common">Grape</name>
    <dbReference type="NCBI Taxonomy" id="29760"/>
    <lineage>
        <taxon>Eukaryota</taxon>
        <taxon>Viridiplantae</taxon>
        <taxon>Streptophyta</taxon>
        <taxon>Embryophyta</taxon>
        <taxon>Tracheophyta</taxon>
        <taxon>Spermatophyta</taxon>
        <taxon>Magnoliopsida</taxon>
        <taxon>eudicotyledons</taxon>
        <taxon>Gunneridae</taxon>
        <taxon>Pentapetalae</taxon>
        <taxon>rosids</taxon>
        <taxon>Vitales</taxon>
        <taxon>Vitaceae</taxon>
        <taxon>Viteae</taxon>
        <taxon>Vitis</taxon>
    </lineage>
</organism>